<gene>
    <name evidence="2" type="primary">cutC</name>
    <name evidence="3" type="ORF">GM418_22545</name>
</gene>
<dbReference type="GO" id="GO:0005507">
    <property type="term" value="F:copper ion binding"/>
    <property type="evidence" value="ECO:0007669"/>
    <property type="project" value="TreeGrafter"/>
</dbReference>
<comment type="subcellular location">
    <subcellularLocation>
        <location evidence="2">Cytoplasm</location>
    </subcellularLocation>
</comment>
<dbReference type="PANTHER" id="PTHR12598">
    <property type="entry name" value="COPPER HOMEOSTASIS PROTEIN CUTC"/>
    <property type="match status" value="1"/>
</dbReference>
<dbReference type="Pfam" id="PF03932">
    <property type="entry name" value="CutC"/>
    <property type="match status" value="1"/>
</dbReference>
<evidence type="ECO:0000313" key="3">
    <source>
        <dbReference type="EMBL" id="QGY46339.1"/>
    </source>
</evidence>
<dbReference type="SUPFAM" id="SSF110395">
    <property type="entry name" value="CutC-like"/>
    <property type="match status" value="1"/>
</dbReference>
<dbReference type="KEGG" id="mcos:GM418_22545"/>
<dbReference type="AlphaFoldDB" id="A0A6I6JYD0"/>
<protein>
    <recommendedName>
        <fullName evidence="2">PF03932 family protein CutC</fullName>
    </recommendedName>
</protein>
<dbReference type="HAMAP" id="MF_00795">
    <property type="entry name" value="CutC"/>
    <property type="match status" value="1"/>
</dbReference>
<dbReference type="Gene3D" id="3.20.20.380">
    <property type="entry name" value="Copper homeostasis (CutC) domain"/>
    <property type="match status" value="1"/>
</dbReference>
<name>A0A6I6JYD0_9BACT</name>
<accession>A0A6I6JYD0</accession>
<reference evidence="3 4" key="1">
    <citation type="submission" date="2019-11" db="EMBL/GenBank/DDBJ databases">
        <authorList>
            <person name="Zheng R.K."/>
            <person name="Sun C.M."/>
        </authorList>
    </citation>
    <scope>NUCLEOTIDE SEQUENCE [LARGE SCALE GENOMIC DNA]</scope>
    <source>
        <strain evidence="3 4">WC007</strain>
    </source>
</reference>
<dbReference type="InterPro" id="IPR005627">
    <property type="entry name" value="CutC-like"/>
</dbReference>
<dbReference type="Proteomes" id="UP000428260">
    <property type="component" value="Chromosome"/>
</dbReference>
<comment type="caution">
    <text evidence="2">Once thought to be involved in copper homeostasis, experiments in E.coli have shown this is not the case.</text>
</comment>
<dbReference type="RefSeq" id="WP_158869475.1">
    <property type="nucleotide sequence ID" value="NZ_CP046401.1"/>
</dbReference>
<keyword evidence="2" id="KW-0963">Cytoplasm</keyword>
<evidence type="ECO:0000313" key="4">
    <source>
        <dbReference type="Proteomes" id="UP000428260"/>
    </source>
</evidence>
<proteinExistence type="inferred from homology"/>
<comment type="similarity">
    <text evidence="1 2">Belongs to the CutC family.</text>
</comment>
<organism evidence="3 4">
    <name type="scientific">Maribellus comscasis</name>
    <dbReference type="NCBI Taxonomy" id="2681766"/>
    <lineage>
        <taxon>Bacteria</taxon>
        <taxon>Pseudomonadati</taxon>
        <taxon>Bacteroidota</taxon>
        <taxon>Bacteroidia</taxon>
        <taxon>Marinilabiliales</taxon>
        <taxon>Prolixibacteraceae</taxon>
        <taxon>Maribellus</taxon>
    </lineage>
</organism>
<dbReference type="PANTHER" id="PTHR12598:SF0">
    <property type="entry name" value="COPPER HOMEOSTASIS PROTEIN CUTC HOMOLOG"/>
    <property type="match status" value="1"/>
</dbReference>
<dbReference type="EMBL" id="CP046401">
    <property type="protein sequence ID" value="QGY46339.1"/>
    <property type="molecule type" value="Genomic_DNA"/>
</dbReference>
<evidence type="ECO:0000256" key="1">
    <source>
        <dbReference type="ARBA" id="ARBA00007768"/>
    </source>
</evidence>
<sequence>MIKEACVETFEEAVLAEKRGANRIELCSDLANDGLTPSVELLQKACAILKIPVMVMIRPRAGNFVYSEQEIAQIKLEIDEAKKAGAAGVVLGLLTQKNQIDTRNTKILAEYAHPLPVTFHKAIDLMDNPVEGAKRLNTIPGITRILTSGGKPTALEGQETLRKMIEVVTRGKITILVAGKVLDTNIKEIQKLTGADEFHGRRIVGELDSRSEQ</sequence>
<dbReference type="InterPro" id="IPR036822">
    <property type="entry name" value="CutC-like_dom_sf"/>
</dbReference>
<dbReference type="GO" id="GO:0005737">
    <property type="term" value="C:cytoplasm"/>
    <property type="evidence" value="ECO:0007669"/>
    <property type="project" value="UniProtKB-SubCell"/>
</dbReference>
<evidence type="ECO:0000256" key="2">
    <source>
        <dbReference type="HAMAP-Rule" id="MF_00795"/>
    </source>
</evidence>
<keyword evidence="4" id="KW-1185">Reference proteome</keyword>